<dbReference type="InterPro" id="IPR008974">
    <property type="entry name" value="TRAF-like"/>
</dbReference>
<dbReference type="InterPro" id="IPR050804">
    <property type="entry name" value="MCC"/>
</dbReference>
<organism evidence="3 4">
    <name type="scientific">Kingdonia uniflora</name>
    <dbReference type="NCBI Taxonomy" id="39325"/>
    <lineage>
        <taxon>Eukaryota</taxon>
        <taxon>Viridiplantae</taxon>
        <taxon>Streptophyta</taxon>
        <taxon>Embryophyta</taxon>
        <taxon>Tracheophyta</taxon>
        <taxon>Spermatophyta</taxon>
        <taxon>Magnoliopsida</taxon>
        <taxon>Ranunculales</taxon>
        <taxon>Circaeasteraceae</taxon>
        <taxon>Kingdonia</taxon>
    </lineage>
</organism>
<gene>
    <name evidence="3" type="ORF">GIB67_000884</name>
</gene>
<dbReference type="Gene3D" id="2.60.210.10">
    <property type="entry name" value="Apoptosis, Tumor Necrosis Factor Receptor Associated Protein 2, Chain A"/>
    <property type="match status" value="2"/>
</dbReference>
<dbReference type="Proteomes" id="UP000541444">
    <property type="component" value="Unassembled WGS sequence"/>
</dbReference>
<proteinExistence type="predicted"/>
<name>A0A7J7P837_9MAGN</name>
<feature type="domain" description="MATH" evidence="2">
    <location>
        <begin position="1"/>
        <end position="86"/>
    </location>
</feature>
<dbReference type="EMBL" id="JACGCM010000159">
    <property type="protein sequence ID" value="KAF6175586.1"/>
    <property type="molecule type" value="Genomic_DNA"/>
</dbReference>
<comment type="caution">
    <text evidence="3">The sequence shown here is derived from an EMBL/GenBank/DDBJ whole genome shotgun (WGS) entry which is preliminary data.</text>
</comment>
<accession>A0A7J7P837</accession>
<sequence>MHLKAFTAGGYKWKTIVYPKGRDSGKYNSISLYIMAADMEIISPASTWTSFPKIYYGWQKFIDLKALHDDAKGFLLKDTCIVEAEITVLGIVNKLQ</sequence>
<protein>
    <recommendedName>
        <fullName evidence="2">MATH domain-containing protein</fullName>
    </recommendedName>
</protein>
<evidence type="ECO:0000313" key="4">
    <source>
        <dbReference type="Proteomes" id="UP000541444"/>
    </source>
</evidence>
<keyword evidence="1" id="KW-0175">Coiled coil</keyword>
<dbReference type="InterPro" id="IPR002083">
    <property type="entry name" value="MATH/TRAF_dom"/>
</dbReference>
<dbReference type="Pfam" id="PF00917">
    <property type="entry name" value="MATH"/>
    <property type="match status" value="1"/>
</dbReference>
<dbReference type="AlphaFoldDB" id="A0A7J7P837"/>
<dbReference type="PANTHER" id="PTHR46236:SF35">
    <property type="entry name" value="MATH DOMAIN-CONTAINING PROTEIN"/>
    <property type="match status" value="1"/>
</dbReference>
<evidence type="ECO:0000259" key="2">
    <source>
        <dbReference type="PROSITE" id="PS50144"/>
    </source>
</evidence>
<dbReference type="OrthoDB" id="1883087at2759"/>
<dbReference type="CDD" id="cd00121">
    <property type="entry name" value="MATH"/>
    <property type="match status" value="1"/>
</dbReference>
<dbReference type="PANTHER" id="PTHR46236">
    <property type="entry name" value="TRAF-LIKE SUPERFAMILY PROTEIN"/>
    <property type="match status" value="1"/>
</dbReference>
<evidence type="ECO:0000256" key="1">
    <source>
        <dbReference type="ARBA" id="ARBA00023054"/>
    </source>
</evidence>
<dbReference type="PROSITE" id="PS50144">
    <property type="entry name" value="MATH"/>
    <property type="match status" value="1"/>
</dbReference>
<keyword evidence="4" id="KW-1185">Reference proteome</keyword>
<dbReference type="SUPFAM" id="SSF49599">
    <property type="entry name" value="TRAF domain-like"/>
    <property type="match status" value="1"/>
</dbReference>
<evidence type="ECO:0000313" key="3">
    <source>
        <dbReference type="EMBL" id="KAF6175586.1"/>
    </source>
</evidence>
<reference evidence="3 4" key="1">
    <citation type="journal article" date="2020" name="IScience">
        <title>Genome Sequencing of the Endangered Kingdonia uniflora (Circaeasteraceae, Ranunculales) Reveals Potential Mechanisms of Evolutionary Specialization.</title>
        <authorList>
            <person name="Sun Y."/>
            <person name="Deng T."/>
            <person name="Zhang A."/>
            <person name="Moore M.J."/>
            <person name="Landis J.B."/>
            <person name="Lin N."/>
            <person name="Zhang H."/>
            <person name="Zhang X."/>
            <person name="Huang J."/>
            <person name="Zhang X."/>
            <person name="Sun H."/>
            <person name="Wang H."/>
        </authorList>
    </citation>
    <scope>NUCLEOTIDE SEQUENCE [LARGE SCALE GENOMIC DNA]</scope>
    <source>
        <strain evidence="3">TB1705</strain>
        <tissue evidence="3">Leaf</tissue>
    </source>
</reference>